<dbReference type="InterPro" id="IPR025234">
    <property type="entry name" value="YjzH-like"/>
</dbReference>
<protein>
    <submittedName>
        <fullName evidence="1">DUF4177 domain-containing protein</fullName>
    </submittedName>
</protein>
<dbReference type="Pfam" id="PF13783">
    <property type="entry name" value="DUF4177"/>
    <property type="match status" value="1"/>
</dbReference>
<organism evidence="2 3">
    <name type="scientific">Stenotrophomonas rhizophila</name>
    <dbReference type="NCBI Taxonomy" id="216778"/>
    <lineage>
        <taxon>Bacteria</taxon>
        <taxon>Pseudomonadati</taxon>
        <taxon>Pseudomonadota</taxon>
        <taxon>Gammaproteobacteria</taxon>
        <taxon>Lysobacterales</taxon>
        <taxon>Lysobacteraceae</taxon>
        <taxon>Stenotrophomonas</taxon>
    </lineage>
</organism>
<evidence type="ECO:0000313" key="2">
    <source>
        <dbReference type="EMBL" id="RLK50043.1"/>
    </source>
</evidence>
<dbReference type="Proteomes" id="UP000274786">
    <property type="component" value="Unassembled WGS sequence"/>
</dbReference>
<evidence type="ECO:0000313" key="4">
    <source>
        <dbReference type="Proteomes" id="UP000449004"/>
    </source>
</evidence>
<dbReference type="RefSeq" id="WP_121043380.1">
    <property type="nucleotide sequence ID" value="NZ_RCDC01000007.1"/>
</dbReference>
<comment type="caution">
    <text evidence="2">The sequence shown here is derived from an EMBL/GenBank/DDBJ whole genome shotgun (WGS) entry which is preliminary data.</text>
</comment>
<reference evidence="1 4" key="2">
    <citation type="submission" date="2019-10" db="EMBL/GenBank/DDBJ databases">
        <title>Halotolerant bacteria associated to Saharan-endemic halophytes Stipa tenacissima L. and Atriplex halimus L mitigate salt stress and promote growth of tomato plants.</title>
        <authorList>
            <person name="Dif G."/>
        </authorList>
    </citation>
    <scope>NUCLEOTIDE SEQUENCE [LARGE SCALE GENOMIC DNA]</scope>
    <source>
        <strain evidence="1 4">IS26</strain>
    </source>
</reference>
<dbReference type="OrthoDB" id="9799495at2"/>
<dbReference type="EMBL" id="WELC01000019">
    <property type="protein sequence ID" value="KAB7629289.1"/>
    <property type="molecule type" value="Genomic_DNA"/>
</dbReference>
<accession>A0A498C4D4</accession>
<dbReference type="EMBL" id="RCDC01000007">
    <property type="protein sequence ID" value="RLK50043.1"/>
    <property type="molecule type" value="Genomic_DNA"/>
</dbReference>
<proteinExistence type="predicted"/>
<sequence>MSRRWSYLTVEVKPNLMGIVNAEQIQEELTRQGQLGWELVNAISLVSAPPFTTSVLIFKKEA</sequence>
<evidence type="ECO:0000313" key="1">
    <source>
        <dbReference type="EMBL" id="KAB7629289.1"/>
    </source>
</evidence>
<name>A0A498C4D4_9GAMM</name>
<evidence type="ECO:0000313" key="3">
    <source>
        <dbReference type="Proteomes" id="UP000274786"/>
    </source>
</evidence>
<gene>
    <name evidence="2" type="ORF">BCL79_3535</name>
    <name evidence="1" type="ORF">F9K92_14385</name>
</gene>
<reference evidence="2 3" key="1">
    <citation type="submission" date="2018-10" db="EMBL/GenBank/DDBJ databases">
        <title>Comparative analysis of microorganisms from saline springs in Andes Mountain Range, Colombia.</title>
        <authorList>
            <person name="Rubin E."/>
        </authorList>
    </citation>
    <scope>NUCLEOTIDE SEQUENCE [LARGE SCALE GENOMIC DNA]</scope>
    <source>
        <strain evidence="2 3">USBA GBX 843</strain>
    </source>
</reference>
<dbReference type="Proteomes" id="UP000449004">
    <property type="component" value="Unassembled WGS sequence"/>
</dbReference>
<dbReference type="AlphaFoldDB" id="A0A498C4D4"/>